<dbReference type="InterPro" id="IPR000182">
    <property type="entry name" value="GNAT_dom"/>
</dbReference>
<keyword evidence="2" id="KW-0808">Transferase</keyword>
<accession>A0A3D8VKZ2</accession>
<dbReference type="EMBL" id="QTLC01000051">
    <property type="protein sequence ID" value="RDY70050.1"/>
    <property type="molecule type" value="Genomic_DNA"/>
</dbReference>
<evidence type="ECO:0000313" key="2">
    <source>
        <dbReference type="EMBL" id="RDY70050.1"/>
    </source>
</evidence>
<dbReference type="RefSeq" id="WP_115894649.1">
    <property type="nucleotide sequence ID" value="NZ_QTLC01000051.1"/>
</dbReference>
<evidence type="ECO:0000259" key="1">
    <source>
        <dbReference type="PROSITE" id="PS51186"/>
    </source>
</evidence>
<dbReference type="InterPro" id="IPR016181">
    <property type="entry name" value="Acyl_CoA_acyltransferase"/>
</dbReference>
<reference evidence="2 3" key="1">
    <citation type="submission" date="2018-08" db="EMBL/GenBank/DDBJ databases">
        <title>Genome sequence of strict halophilic Halobacillus trueperi SS1 isolated from Lunsu, a salty water body of North West Himalayas.</title>
        <authorList>
            <person name="Gupta S."/>
            <person name="Sharma P."/>
            <person name="Dev K."/>
            <person name="Baumler D."/>
            <person name="Sourirajan A."/>
        </authorList>
    </citation>
    <scope>NUCLEOTIDE SEQUENCE [LARGE SCALE GENOMIC DNA]</scope>
    <source>
        <strain evidence="2 3">SS1</strain>
    </source>
</reference>
<proteinExistence type="predicted"/>
<sequence length="183" mass="21495">MDFYELETERLKLVEITDEYIDRYYAIMSKDEVTKYYGMPSLTEREQAENIVRSFRDNFAVKKSIRWGIIWKETNAFIGTVGLNNWSPYSRKAEVGYELDPAFWRKGMTSEAVSAVVEYAFRELGLYRLGAVTFPQNEASSGLLRRLGFKEEGVLRGYLFQNDHNHDALMFSRLRQEFLMEGY</sequence>
<dbReference type="PANTHER" id="PTHR43792:SF9">
    <property type="entry name" value="RIBOSOMAL-PROTEIN-ALANINE ACETYLTRANSFERASE"/>
    <property type="match status" value="1"/>
</dbReference>
<organism evidence="2 3">
    <name type="scientific">Halobacillus trueperi</name>
    <dbReference type="NCBI Taxonomy" id="156205"/>
    <lineage>
        <taxon>Bacteria</taxon>
        <taxon>Bacillati</taxon>
        <taxon>Bacillota</taxon>
        <taxon>Bacilli</taxon>
        <taxon>Bacillales</taxon>
        <taxon>Bacillaceae</taxon>
        <taxon>Halobacillus</taxon>
    </lineage>
</organism>
<gene>
    <name evidence="2" type="ORF">DXT76_15095</name>
</gene>
<evidence type="ECO:0000313" key="3">
    <source>
        <dbReference type="Proteomes" id="UP000257032"/>
    </source>
</evidence>
<dbReference type="InterPro" id="IPR051531">
    <property type="entry name" value="N-acetyltransferase"/>
</dbReference>
<dbReference type="GO" id="GO:0005737">
    <property type="term" value="C:cytoplasm"/>
    <property type="evidence" value="ECO:0007669"/>
    <property type="project" value="TreeGrafter"/>
</dbReference>
<dbReference type="PROSITE" id="PS51186">
    <property type="entry name" value="GNAT"/>
    <property type="match status" value="1"/>
</dbReference>
<dbReference type="AlphaFoldDB" id="A0A3D8VKZ2"/>
<dbReference type="PANTHER" id="PTHR43792">
    <property type="entry name" value="GNAT FAMILY, PUTATIVE (AFU_ORTHOLOGUE AFUA_3G00765)-RELATED-RELATED"/>
    <property type="match status" value="1"/>
</dbReference>
<dbReference type="Gene3D" id="3.40.630.30">
    <property type="match status" value="1"/>
</dbReference>
<feature type="domain" description="N-acetyltransferase" evidence="1">
    <location>
        <begin position="11"/>
        <end position="175"/>
    </location>
</feature>
<dbReference type="SUPFAM" id="SSF55729">
    <property type="entry name" value="Acyl-CoA N-acyltransferases (Nat)"/>
    <property type="match status" value="1"/>
</dbReference>
<dbReference type="Pfam" id="PF13302">
    <property type="entry name" value="Acetyltransf_3"/>
    <property type="match status" value="1"/>
</dbReference>
<name>A0A3D8VKZ2_9BACI</name>
<dbReference type="Proteomes" id="UP000257032">
    <property type="component" value="Unassembled WGS sequence"/>
</dbReference>
<dbReference type="GO" id="GO:0008999">
    <property type="term" value="F:protein-N-terminal-alanine acetyltransferase activity"/>
    <property type="evidence" value="ECO:0007669"/>
    <property type="project" value="TreeGrafter"/>
</dbReference>
<comment type="caution">
    <text evidence="2">The sequence shown here is derived from an EMBL/GenBank/DDBJ whole genome shotgun (WGS) entry which is preliminary data.</text>
</comment>
<protein>
    <submittedName>
        <fullName evidence="2">N-acetyltransferase</fullName>
    </submittedName>
</protein>